<accession>A0ABQ8P5I2</accession>
<proteinExistence type="predicted"/>
<dbReference type="SUPFAM" id="SSF101898">
    <property type="entry name" value="NHL repeat"/>
    <property type="match status" value="1"/>
</dbReference>
<evidence type="ECO:0000313" key="2">
    <source>
        <dbReference type="Proteomes" id="UP001071777"/>
    </source>
</evidence>
<sequence>MKEDSESGLLLEVPFTSPISTINSIGDWILVGTWDGCLYQVSLDKKETVRILVQPSYPIRHISALRDLGRSSDQSAAGPIGYELILGGVYRSRVGTGALANSPLVLMEELGVSSDTHYQIVETNSSLARFGSSDGLTGLCGESLRTPLFLFTSTIISYFGFRGEDGGVDVSIRSFRVPDREFVVLDCDYLGSQLLVVERSPERLDYYALCSLQVLELPGPQEGLLGETYSAESINLADLPPKYLLNFPFRHPFLITSNIRSELMLSSSSEYKDYGEPAHVYKYLYPTMFSISDFGRRSSNPLKSMYNLCNAKFWGPCSLVFLVSNHTIIGVDLEFLKETESSTLTKATSRFCIKSPDRNITSFSTSNSKYIVAVTEKNRVFLSNRKGEIVHSISRITPSKYSFRWVWPVHVSITRTGTVLITTTRGLYYIRCDLLNEEEAVCDSEKSLSIHISN</sequence>
<protein>
    <submittedName>
        <fullName evidence="1">Uncharacterized protein</fullName>
    </submittedName>
</protein>
<dbReference type="EMBL" id="JAPCXB010000088">
    <property type="protein sequence ID" value="KAJ1609034.1"/>
    <property type="molecule type" value="Genomic_DNA"/>
</dbReference>
<gene>
    <name evidence="1" type="ORF">OJ252_2327</name>
</gene>
<keyword evidence="2" id="KW-1185">Reference proteome</keyword>
<reference evidence="1" key="1">
    <citation type="submission" date="2022-10" db="EMBL/GenBank/DDBJ databases">
        <title>Adaptive evolution leads to modifications in subtelomeric GC content in a zoonotic Cryptosporidium species.</title>
        <authorList>
            <person name="Li J."/>
            <person name="Feng Y."/>
            <person name="Xiao L."/>
        </authorList>
    </citation>
    <scope>NUCLEOTIDE SEQUENCE</scope>
    <source>
        <strain evidence="1">25894</strain>
    </source>
</reference>
<name>A0ABQ8P5I2_9CRYT</name>
<organism evidence="1 2">
    <name type="scientific">Cryptosporidium canis</name>
    <dbReference type="NCBI Taxonomy" id="195482"/>
    <lineage>
        <taxon>Eukaryota</taxon>
        <taxon>Sar</taxon>
        <taxon>Alveolata</taxon>
        <taxon>Apicomplexa</taxon>
        <taxon>Conoidasida</taxon>
        <taxon>Coccidia</taxon>
        <taxon>Eucoccidiorida</taxon>
        <taxon>Eimeriorina</taxon>
        <taxon>Cryptosporidiidae</taxon>
        <taxon>Cryptosporidium</taxon>
    </lineage>
</organism>
<dbReference type="Proteomes" id="UP001071777">
    <property type="component" value="Unassembled WGS sequence"/>
</dbReference>
<comment type="caution">
    <text evidence="1">The sequence shown here is derived from an EMBL/GenBank/DDBJ whole genome shotgun (WGS) entry which is preliminary data.</text>
</comment>
<evidence type="ECO:0000313" key="1">
    <source>
        <dbReference type="EMBL" id="KAJ1609034.1"/>
    </source>
</evidence>